<dbReference type="AlphaFoldDB" id="A0A1I5R0N4"/>
<sequence length="177" mass="19551">MTRWDGVTTMRHPATGEEVPDPSARVQIYDYADPRPAEWPEATFIVGNPPFIGASRMREALGDGYVEALWQACPKMPQSADLVMFWWEKAALKARAYDGQSGLRRFGLITTNSLRQTFNRRVLEPHLGDTNRPPVAALRHPGPPLGGHCGRRGSAHRHDGGRDGQPPGAAGYGRVRE</sequence>
<keyword evidence="4" id="KW-1185">Reference proteome</keyword>
<proteinExistence type="predicted"/>
<dbReference type="STRING" id="441119.SAMN04488047_107212"/>
<feature type="region of interest" description="Disordered" evidence="1">
    <location>
        <begin position="1"/>
        <end position="20"/>
    </location>
</feature>
<dbReference type="EMBL" id="FOXA01000007">
    <property type="protein sequence ID" value="SFP52068.1"/>
    <property type="molecule type" value="Genomic_DNA"/>
</dbReference>
<protein>
    <recommendedName>
        <fullName evidence="2">MmeI-like DNA-methyltransferase domain-containing protein</fullName>
    </recommendedName>
</protein>
<evidence type="ECO:0000259" key="2">
    <source>
        <dbReference type="Pfam" id="PF20473"/>
    </source>
</evidence>
<name>A0A1I5R0N4_9RHOB</name>
<feature type="domain" description="MmeI-like DNA-methyltransferase" evidence="2">
    <location>
        <begin position="40"/>
        <end position="119"/>
    </location>
</feature>
<dbReference type="Proteomes" id="UP000199356">
    <property type="component" value="Unassembled WGS sequence"/>
</dbReference>
<organism evidence="3 4">
    <name type="scientific">Tranquillimonas alkanivorans</name>
    <dbReference type="NCBI Taxonomy" id="441119"/>
    <lineage>
        <taxon>Bacteria</taxon>
        <taxon>Pseudomonadati</taxon>
        <taxon>Pseudomonadota</taxon>
        <taxon>Alphaproteobacteria</taxon>
        <taxon>Rhodobacterales</taxon>
        <taxon>Roseobacteraceae</taxon>
        <taxon>Tranquillimonas</taxon>
    </lineage>
</organism>
<dbReference type="Pfam" id="PF20473">
    <property type="entry name" value="MmeI_Mtase"/>
    <property type="match status" value="1"/>
</dbReference>
<reference evidence="3 4" key="1">
    <citation type="submission" date="2016-10" db="EMBL/GenBank/DDBJ databases">
        <authorList>
            <person name="de Groot N.N."/>
        </authorList>
    </citation>
    <scope>NUCLEOTIDE SEQUENCE [LARGE SCALE GENOMIC DNA]</scope>
    <source>
        <strain evidence="3 4">DSM 19547</strain>
    </source>
</reference>
<evidence type="ECO:0000313" key="4">
    <source>
        <dbReference type="Proteomes" id="UP000199356"/>
    </source>
</evidence>
<evidence type="ECO:0000313" key="3">
    <source>
        <dbReference type="EMBL" id="SFP52068.1"/>
    </source>
</evidence>
<gene>
    <name evidence="3" type="ORF">SAMN04488047_107212</name>
</gene>
<accession>A0A1I5R0N4</accession>
<dbReference type="OrthoDB" id="9806213at2"/>
<dbReference type="RefSeq" id="WP_143096142.1">
    <property type="nucleotide sequence ID" value="NZ_FOXA01000007.1"/>
</dbReference>
<feature type="region of interest" description="Disordered" evidence="1">
    <location>
        <begin position="125"/>
        <end position="177"/>
    </location>
</feature>
<evidence type="ECO:0000256" key="1">
    <source>
        <dbReference type="SAM" id="MobiDB-lite"/>
    </source>
</evidence>
<dbReference type="InterPro" id="IPR046816">
    <property type="entry name" value="MmeI_Mtase"/>
</dbReference>